<name>A0ABS9SKP5_9BACT</name>
<gene>
    <name evidence="2" type="ORF">MKP09_14110</name>
</gene>
<dbReference type="InterPro" id="IPR029068">
    <property type="entry name" value="Glyas_Bleomycin-R_OHBP_Dase"/>
</dbReference>
<dbReference type="Proteomes" id="UP001202248">
    <property type="component" value="Unassembled WGS sequence"/>
</dbReference>
<comment type="caution">
    <text evidence="2">The sequence shown here is derived from an EMBL/GenBank/DDBJ whole genome shotgun (WGS) entry which is preliminary data.</text>
</comment>
<keyword evidence="3" id="KW-1185">Reference proteome</keyword>
<dbReference type="EMBL" id="JAKWBL010000002">
    <property type="protein sequence ID" value="MCH5598958.1"/>
    <property type="molecule type" value="Genomic_DNA"/>
</dbReference>
<dbReference type="Pfam" id="PF00903">
    <property type="entry name" value="Glyoxalase"/>
    <property type="match status" value="1"/>
</dbReference>
<sequence length="82" mass="8910">MYTQHIGEGFCGTLVEYDDTKEQNSGSLVYLNANGDVEALLNRVQSGGGHIITDKKRTTAGSGYFAIFKDTEGNMLAFQEGK</sequence>
<dbReference type="Gene3D" id="3.10.180.10">
    <property type="entry name" value="2,3-Dihydroxybiphenyl 1,2-Dioxygenase, domain 1"/>
    <property type="match status" value="1"/>
</dbReference>
<proteinExistence type="predicted"/>
<dbReference type="RefSeq" id="WP_240830621.1">
    <property type="nucleotide sequence ID" value="NZ_JAKWBL010000002.1"/>
</dbReference>
<evidence type="ECO:0000313" key="2">
    <source>
        <dbReference type="EMBL" id="MCH5598958.1"/>
    </source>
</evidence>
<feature type="domain" description="Glyoxalase/fosfomycin resistance/dioxygenase" evidence="1">
    <location>
        <begin position="27"/>
        <end position="78"/>
    </location>
</feature>
<dbReference type="SUPFAM" id="SSF54593">
    <property type="entry name" value="Glyoxalase/Bleomycin resistance protein/Dihydroxybiphenyl dioxygenase"/>
    <property type="match status" value="1"/>
</dbReference>
<organism evidence="2 3">
    <name type="scientific">Niabella ginsengisoli</name>
    <dbReference type="NCBI Taxonomy" id="522298"/>
    <lineage>
        <taxon>Bacteria</taxon>
        <taxon>Pseudomonadati</taxon>
        <taxon>Bacteroidota</taxon>
        <taxon>Chitinophagia</taxon>
        <taxon>Chitinophagales</taxon>
        <taxon>Chitinophagaceae</taxon>
        <taxon>Niabella</taxon>
    </lineage>
</organism>
<accession>A0ABS9SKP5</accession>
<dbReference type="InterPro" id="IPR004360">
    <property type="entry name" value="Glyas_Fos-R_dOase_dom"/>
</dbReference>
<evidence type="ECO:0000259" key="1">
    <source>
        <dbReference type="Pfam" id="PF00903"/>
    </source>
</evidence>
<evidence type="ECO:0000313" key="3">
    <source>
        <dbReference type="Proteomes" id="UP001202248"/>
    </source>
</evidence>
<protein>
    <recommendedName>
        <fullName evidence="1">Glyoxalase/fosfomycin resistance/dioxygenase domain-containing protein</fullName>
    </recommendedName>
</protein>
<reference evidence="2 3" key="1">
    <citation type="submission" date="2022-02" db="EMBL/GenBank/DDBJ databases">
        <authorList>
            <person name="Min J."/>
        </authorList>
    </citation>
    <scope>NUCLEOTIDE SEQUENCE [LARGE SCALE GENOMIC DNA]</scope>
    <source>
        <strain evidence="2 3">GR10-1</strain>
    </source>
</reference>